<dbReference type="Proteomes" id="UP000059680">
    <property type="component" value="Chromosome 8"/>
</dbReference>
<accession>A0A0P0XGU2</accession>
<dbReference type="EMBL" id="AP014964">
    <property type="protein sequence ID" value="BAT05912.1"/>
    <property type="molecule type" value="Genomic_DNA"/>
</dbReference>
<reference evidence="2 3" key="3">
    <citation type="journal article" date="2013" name="Rice">
        <title>Improvement of the Oryza sativa Nipponbare reference genome using next generation sequence and optical map data.</title>
        <authorList>
            <person name="Kawahara Y."/>
            <person name="de la Bastide M."/>
            <person name="Hamilton J.P."/>
            <person name="Kanamori H."/>
            <person name="McCombie W.R."/>
            <person name="Ouyang S."/>
            <person name="Schwartz D.C."/>
            <person name="Tanaka T."/>
            <person name="Wu J."/>
            <person name="Zhou S."/>
            <person name="Childs K.L."/>
            <person name="Davidson R.M."/>
            <person name="Lin H."/>
            <person name="Quesada-Ocampo L."/>
            <person name="Vaillancourt B."/>
            <person name="Sakai H."/>
            <person name="Lee S.S."/>
            <person name="Kim J."/>
            <person name="Numa H."/>
            <person name="Itoh T."/>
            <person name="Buell C.R."/>
            <person name="Matsumoto T."/>
        </authorList>
    </citation>
    <scope>NUCLEOTIDE SEQUENCE [LARGE SCALE GENOMIC DNA]</scope>
    <source>
        <strain evidence="3">cv. Nipponbare</strain>
    </source>
</reference>
<dbReference type="PaxDb" id="39947-A0A0P0XGU2"/>
<gene>
    <name evidence="2" type="ordered locus">Os08g0480050</name>
    <name evidence="2" type="ORF">OSNPB_080480050</name>
</gene>
<sequence>MAKCCGSSQTLILPARLARSAGCPISSSRSSMSTYVGVSATANMRSTSHDRCRYTPSMWYFLAPNACPHSVSSALAMPSRKPKLKPATTVEAMEKAASSRSPMWPMNACETTLIPYSAIRWKMAGPTTRHSFFDSTHHSPATLAPAGHSCCFTASASTPPRGRSSGAATDVASSSMTNTTYSPANYSLRTW</sequence>
<organism evidence="2 3">
    <name type="scientific">Oryza sativa subsp. japonica</name>
    <name type="common">Rice</name>
    <dbReference type="NCBI Taxonomy" id="39947"/>
    <lineage>
        <taxon>Eukaryota</taxon>
        <taxon>Viridiplantae</taxon>
        <taxon>Streptophyta</taxon>
        <taxon>Embryophyta</taxon>
        <taxon>Tracheophyta</taxon>
        <taxon>Spermatophyta</taxon>
        <taxon>Magnoliopsida</taxon>
        <taxon>Liliopsida</taxon>
        <taxon>Poales</taxon>
        <taxon>Poaceae</taxon>
        <taxon>BOP clade</taxon>
        <taxon>Oryzoideae</taxon>
        <taxon>Oryzeae</taxon>
        <taxon>Oryzinae</taxon>
        <taxon>Oryza</taxon>
        <taxon>Oryza sativa</taxon>
    </lineage>
</organism>
<name>A0A0P0XGU2_ORYSJ</name>
<protein>
    <submittedName>
        <fullName evidence="2">Os08g0480050 protein</fullName>
    </submittedName>
</protein>
<dbReference type="Gramene" id="Os08t0480050-00">
    <property type="protein sequence ID" value="Os08t0480050-00"/>
    <property type="gene ID" value="Os08g0480050"/>
</dbReference>
<feature type="region of interest" description="Disordered" evidence="1">
    <location>
        <begin position="156"/>
        <end position="176"/>
    </location>
</feature>
<evidence type="ECO:0000313" key="2">
    <source>
        <dbReference type="EMBL" id="BAT05912.1"/>
    </source>
</evidence>
<reference evidence="2 3" key="2">
    <citation type="journal article" date="2013" name="Plant Cell Physiol.">
        <title>Rice Annotation Project Database (RAP-DB): an integrative and interactive database for rice genomics.</title>
        <authorList>
            <person name="Sakai H."/>
            <person name="Lee S.S."/>
            <person name="Tanaka T."/>
            <person name="Numa H."/>
            <person name="Kim J."/>
            <person name="Kawahara Y."/>
            <person name="Wakimoto H."/>
            <person name="Yang C.C."/>
            <person name="Iwamoto M."/>
            <person name="Abe T."/>
            <person name="Yamada Y."/>
            <person name="Muto A."/>
            <person name="Inokuchi H."/>
            <person name="Ikemura T."/>
            <person name="Matsumoto T."/>
            <person name="Sasaki T."/>
            <person name="Itoh T."/>
        </authorList>
    </citation>
    <scope>NUCLEOTIDE SEQUENCE [LARGE SCALE GENOMIC DNA]</scope>
    <source>
        <strain evidence="3">cv. Nipponbare</strain>
    </source>
</reference>
<dbReference type="InParanoid" id="A0A0P0XGU2"/>
<proteinExistence type="predicted"/>
<dbReference type="AlphaFoldDB" id="A0A0P0XGU2"/>
<keyword evidence="3" id="KW-1185">Reference proteome</keyword>
<reference evidence="3" key="1">
    <citation type="journal article" date="2005" name="Nature">
        <title>The map-based sequence of the rice genome.</title>
        <authorList>
            <consortium name="International rice genome sequencing project (IRGSP)"/>
            <person name="Matsumoto T."/>
            <person name="Wu J."/>
            <person name="Kanamori H."/>
            <person name="Katayose Y."/>
            <person name="Fujisawa M."/>
            <person name="Namiki N."/>
            <person name="Mizuno H."/>
            <person name="Yamamoto K."/>
            <person name="Antonio B.A."/>
            <person name="Baba T."/>
            <person name="Sakata K."/>
            <person name="Nagamura Y."/>
            <person name="Aoki H."/>
            <person name="Arikawa K."/>
            <person name="Arita K."/>
            <person name="Bito T."/>
            <person name="Chiden Y."/>
            <person name="Fujitsuka N."/>
            <person name="Fukunaka R."/>
            <person name="Hamada M."/>
            <person name="Harada C."/>
            <person name="Hayashi A."/>
            <person name="Hijishita S."/>
            <person name="Honda M."/>
            <person name="Hosokawa S."/>
            <person name="Ichikawa Y."/>
            <person name="Idonuma A."/>
            <person name="Iijima M."/>
            <person name="Ikeda M."/>
            <person name="Ikeno M."/>
            <person name="Ito K."/>
            <person name="Ito S."/>
            <person name="Ito T."/>
            <person name="Ito Y."/>
            <person name="Ito Y."/>
            <person name="Iwabuchi A."/>
            <person name="Kamiya K."/>
            <person name="Karasawa W."/>
            <person name="Kurita K."/>
            <person name="Katagiri S."/>
            <person name="Kikuta A."/>
            <person name="Kobayashi H."/>
            <person name="Kobayashi N."/>
            <person name="Machita K."/>
            <person name="Maehara T."/>
            <person name="Masukawa M."/>
            <person name="Mizubayashi T."/>
            <person name="Mukai Y."/>
            <person name="Nagasaki H."/>
            <person name="Nagata Y."/>
            <person name="Naito S."/>
            <person name="Nakashima M."/>
            <person name="Nakama Y."/>
            <person name="Nakamichi Y."/>
            <person name="Nakamura M."/>
            <person name="Meguro A."/>
            <person name="Negishi M."/>
            <person name="Ohta I."/>
            <person name="Ohta T."/>
            <person name="Okamoto M."/>
            <person name="Ono N."/>
            <person name="Saji S."/>
            <person name="Sakaguchi M."/>
            <person name="Sakai K."/>
            <person name="Shibata M."/>
            <person name="Shimokawa T."/>
            <person name="Song J."/>
            <person name="Takazaki Y."/>
            <person name="Terasawa K."/>
            <person name="Tsugane M."/>
            <person name="Tsuji K."/>
            <person name="Ueda S."/>
            <person name="Waki K."/>
            <person name="Yamagata H."/>
            <person name="Yamamoto M."/>
            <person name="Yamamoto S."/>
            <person name="Yamane H."/>
            <person name="Yoshiki S."/>
            <person name="Yoshihara R."/>
            <person name="Yukawa K."/>
            <person name="Zhong H."/>
            <person name="Yano M."/>
            <person name="Yuan Q."/>
            <person name="Ouyang S."/>
            <person name="Liu J."/>
            <person name="Jones K.M."/>
            <person name="Gansberger K."/>
            <person name="Moffat K."/>
            <person name="Hill J."/>
            <person name="Bera J."/>
            <person name="Fadrosh D."/>
            <person name="Jin S."/>
            <person name="Johri S."/>
            <person name="Kim M."/>
            <person name="Overton L."/>
            <person name="Reardon M."/>
            <person name="Tsitrin T."/>
            <person name="Vuong H."/>
            <person name="Weaver B."/>
            <person name="Ciecko A."/>
            <person name="Tallon L."/>
            <person name="Jackson J."/>
            <person name="Pai G."/>
            <person name="Aken S.V."/>
            <person name="Utterback T."/>
            <person name="Reidmuller S."/>
            <person name="Feldblyum T."/>
            <person name="Hsiao J."/>
            <person name="Zismann V."/>
            <person name="Iobst S."/>
            <person name="de Vazeille A.R."/>
            <person name="Buell C.R."/>
            <person name="Ying K."/>
            <person name="Li Y."/>
            <person name="Lu T."/>
            <person name="Huang Y."/>
            <person name="Zhao Q."/>
            <person name="Feng Q."/>
            <person name="Zhang L."/>
            <person name="Zhu J."/>
            <person name="Weng Q."/>
            <person name="Mu J."/>
            <person name="Lu Y."/>
            <person name="Fan D."/>
            <person name="Liu Y."/>
            <person name="Guan J."/>
            <person name="Zhang Y."/>
            <person name="Yu S."/>
            <person name="Liu X."/>
            <person name="Zhang Y."/>
            <person name="Hong G."/>
            <person name="Han B."/>
            <person name="Choisne N."/>
            <person name="Demange N."/>
            <person name="Orjeda G."/>
            <person name="Samain S."/>
            <person name="Cattolico L."/>
            <person name="Pelletier E."/>
            <person name="Couloux A."/>
            <person name="Segurens B."/>
            <person name="Wincker P."/>
            <person name="D'Hont A."/>
            <person name="Scarpelli C."/>
            <person name="Weissenbach J."/>
            <person name="Salanoubat M."/>
            <person name="Quetier F."/>
            <person name="Yu Y."/>
            <person name="Kim H.R."/>
            <person name="Rambo T."/>
            <person name="Currie J."/>
            <person name="Collura K."/>
            <person name="Luo M."/>
            <person name="Yang T."/>
            <person name="Ammiraju J.S.S."/>
            <person name="Engler F."/>
            <person name="Soderlund C."/>
            <person name="Wing R.A."/>
            <person name="Palmer L.E."/>
            <person name="de la Bastide M."/>
            <person name="Spiegel L."/>
            <person name="Nascimento L."/>
            <person name="Zutavern T."/>
            <person name="O'Shaughnessy A."/>
            <person name="Dike S."/>
            <person name="Dedhia N."/>
            <person name="Preston R."/>
            <person name="Balija V."/>
            <person name="McCombie W.R."/>
            <person name="Chow T."/>
            <person name="Chen H."/>
            <person name="Chung M."/>
            <person name="Chen C."/>
            <person name="Shaw J."/>
            <person name="Wu H."/>
            <person name="Hsiao K."/>
            <person name="Chao Y."/>
            <person name="Chu M."/>
            <person name="Cheng C."/>
            <person name="Hour A."/>
            <person name="Lee P."/>
            <person name="Lin S."/>
            <person name="Lin Y."/>
            <person name="Liou J."/>
            <person name="Liu S."/>
            <person name="Hsing Y."/>
            <person name="Raghuvanshi S."/>
            <person name="Mohanty A."/>
            <person name="Bharti A.K."/>
            <person name="Gaur A."/>
            <person name="Gupta V."/>
            <person name="Kumar D."/>
            <person name="Ravi V."/>
            <person name="Vij S."/>
            <person name="Kapur A."/>
            <person name="Khurana P."/>
            <person name="Khurana P."/>
            <person name="Khurana J.P."/>
            <person name="Tyagi A.K."/>
            <person name="Gaikwad K."/>
            <person name="Singh A."/>
            <person name="Dalal V."/>
            <person name="Srivastava S."/>
            <person name="Dixit A."/>
            <person name="Pal A.K."/>
            <person name="Ghazi I.A."/>
            <person name="Yadav M."/>
            <person name="Pandit A."/>
            <person name="Bhargava A."/>
            <person name="Sureshbabu K."/>
            <person name="Batra K."/>
            <person name="Sharma T.R."/>
            <person name="Mohapatra T."/>
            <person name="Singh N.K."/>
            <person name="Messing J."/>
            <person name="Nelson A.B."/>
            <person name="Fuks G."/>
            <person name="Kavchok S."/>
            <person name="Keizer G."/>
            <person name="Linton E."/>
            <person name="Llaca V."/>
            <person name="Song R."/>
            <person name="Tanyolac B."/>
            <person name="Young S."/>
            <person name="Ho-Il K."/>
            <person name="Hahn J.H."/>
            <person name="Sangsakoo G."/>
            <person name="Vanavichit A."/>
            <person name="de Mattos Luiz.A.T."/>
            <person name="Zimmer P.D."/>
            <person name="Malone G."/>
            <person name="Dellagostin O."/>
            <person name="de Oliveira A.C."/>
            <person name="Bevan M."/>
            <person name="Bancroft I."/>
            <person name="Minx P."/>
            <person name="Cordum H."/>
            <person name="Wilson R."/>
            <person name="Cheng Z."/>
            <person name="Jin W."/>
            <person name="Jiang J."/>
            <person name="Leong S.A."/>
            <person name="Iwama H."/>
            <person name="Gojobori T."/>
            <person name="Itoh T."/>
            <person name="Niimura Y."/>
            <person name="Fujii Y."/>
            <person name="Habara T."/>
            <person name="Sakai H."/>
            <person name="Sato Y."/>
            <person name="Wilson G."/>
            <person name="Kumar K."/>
            <person name="McCouch S."/>
            <person name="Juretic N."/>
            <person name="Hoen D."/>
            <person name="Wright S."/>
            <person name="Bruskiewich R."/>
            <person name="Bureau T."/>
            <person name="Miyao A."/>
            <person name="Hirochika H."/>
            <person name="Nishikawa T."/>
            <person name="Kadowaki K."/>
            <person name="Sugiura M."/>
            <person name="Burr B."/>
            <person name="Sasaki T."/>
        </authorList>
    </citation>
    <scope>NUCLEOTIDE SEQUENCE [LARGE SCALE GENOMIC DNA]</scope>
    <source>
        <strain evidence="3">cv. Nipponbare</strain>
    </source>
</reference>
<evidence type="ECO:0000256" key="1">
    <source>
        <dbReference type="SAM" id="MobiDB-lite"/>
    </source>
</evidence>
<dbReference type="eggNOG" id="ENOG502R5DW">
    <property type="taxonomic scope" value="Eukaryota"/>
</dbReference>
<evidence type="ECO:0000313" key="3">
    <source>
        <dbReference type="Proteomes" id="UP000059680"/>
    </source>
</evidence>
<feature type="non-terminal residue" evidence="2">
    <location>
        <position position="1"/>
    </location>
</feature>